<dbReference type="GO" id="GO:0032210">
    <property type="term" value="P:regulation of telomere maintenance via telomerase"/>
    <property type="evidence" value="ECO:0007669"/>
    <property type="project" value="TreeGrafter"/>
</dbReference>
<feature type="compositionally biased region" description="Polar residues" evidence="11">
    <location>
        <begin position="401"/>
        <end position="421"/>
    </location>
</feature>
<reference evidence="14" key="1">
    <citation type="thesis" date="2020" institute="ProQuest LLC" country="789 East Eisenhower Parkway, Ann Arbor, MI, USA">
        <title>Comparative Genomics and Chromosome Evolution.</title>
        <authorList>
            <person name="Mudd A.B."/>
        </authorList>
    </citation>
    <scope>NUCLEOTIDE SEQUENCE</scope>
    <source>
        <strain evidence="14">1538</strain>
        <tissue evidence="14">Blood</tissue>
    </source>
</reference>
<evidence type="ECO:0000256" key="5">
    <source>
        <dbReference type="ARBA" id="ARBA00022843"/>
    </source>
</evidence>
<evidence type="ECO:0000313" key="15">
    <source>
        <dbReference type="Proteomes" id="UP001181693"/>
    </source>
</evidence>
<dbReference type="GO" id="GO:0032208">
    <property type="term" value="P:negative regulation of telomere maintenance via recombination"/>
    <property type="evidence" value="ECO:0007669"/>
    <property type="project" value="TreeGrafter"/>
</dbReference>
<evidence type="ECO:0000256" key="7">
    <source>
        <dbReference type="ARBA" id="ARBA00023125"/>
    </source>
</evidence>
<dbReference type="Proteomes" id="UP001181693">
    <property type="component" value="Unassembled WGS sequence"/>
</dbReference>
<organism evidence="14 15">
    <name type="scientific">Pyxicephalus adspersus</name>
    <name type="common">African bullfrog</name>
    <dbReference type="NCBI Taxonomy" id="30357"/>
    <lineage>
        <taxon>Eukaryota</taxon>
        <taxon>Metazoa</taxon>
        <taxon>Chordata</taxon>
        <taxon>Craniata</taxon>
        <taxon>Vertebrata</taxon>
        <taxon>Euteleostomi</taxon>
        <taxon>Amphibia</taxon>
        <taxon>Batrachia</taxon>
        <taxon>Anura</taxon>
        <taxon>Neobatrachia</taxon>
        <taxon>Ranoidea</taxon>
        <taxon>Pyxicephalidae</taxon>
        <taxon>Pyxicephalinae</taxon>
        <taxon>Pyxicephalus</taxon>
    </lineage>
</organism>
<comment type="subunit">
    <text evidence="10">Homodimer.</text>
</comment>
<dbReference type="PIRSF" id="PIRSF038016">
    <property type="entry name" value="Telomere_bd-1_Pin2"/>
    <property type="match status" value="1"/>
</dbReference>
<evidence type="ECO:0000256" key="10">
    <source>
        <dbReference type="PIRNR" id="PIRNR038016"/>
    </source>
</evidence>
<evidence type="ECO:0000256" key="8">
    <source>
        <dbReference type="ARBA" id="ARBA00023242"/>
    </source>
</evidence>
<dbReference type="Pfam" id="PF00249">
    <property type="entry name" value="Myb_DNA-binding"/>
    <property type="match status" value="1"/>
</dbReference>
<dbReference type="GO" id="GO:0042803">
    <property type="term" value="F:protein homodimerization activity"/>
    <property type="evidence" value="ECO:0007669"/>
    <property type="project" value="UniProtKB-UniRule"/>
</dbReference>
<evidence type="ECO:0000256" key="9">
    <source>
        <dbReference type="ARBA" id="ARBA00023306"/>
    </source>
</evidence>
<dbReference type="PANTHER" id="PTHR46833">
    <property type="entry name" value="TELOMERIC REPEAT-BINDING FACTOR 2 TERF2"/>
    <property type="match status" value="1"/>
</dbReference>
<dbReference type="Pfam" id="PF08558">
    <property type="entry name" value="TRF"/>
    <property type="match status" value="1"/>
</dbReference>
<comment type="subcellular location">
    <subcellularLocation>
        <location evidence="1">Chromosome</location>
        <location evidence="1">Telomere</location>
    </subcellularLocation>
    <subcellularLocation>
        <location evidence="10">Nucleus</location>
    </subcellularLocation>
</comment>
<dbReference type="Gene3D" id="1.25.40.210">
    <property type="entry name" value="Telomere repeat-binding factor, dimerisation domain"/>
    <property type="match status" value="1"/>
</dbReference>
<keyword evidence="5" id="KW-0832">Ubl conjugation</keyword>
<keyword evidence="9 10" id="KW-0131">Cell cycle</keyword>
<keyword evidence="7 10" id="KW-0238">DNA-binding</keyword>
<keyword evidence="4" id="KW-0597">Phosphoprotein</keyword>
<dbReference type="GO" id="GO:0003691">
    <property type="term" value="F:double-stranded telomeric DNA binding"/>
    <property type="evidence" value="ECO:0007669"/>
    <property type="project" value="UniProtKB-UniRule"/>
</dbReference>
<feature type="compositionally biased region" description="Polar residues" evidence="11">
    <location>
        <begin position="367"/>
        <end position="377"/>
    </location>
</feature>
<dbReference type="GO" id="GO:1905839">
    <property type="term" value="P:negative regulation of telomeric D-loop disassembly"/>
    <property type="evidence" value="ECO:0007669"/>
    <property type="project" value="TreeGrafter"/>
</dbReference>
<dbReference type="FunFam" id="1.10.10.60:FF:000129">
    <property type="entry name" value="Telomeric repeat-binding factor 2"/>
    <property type="match status" value="1"/>
</dbReference>
<keyword evidence="2" id="KW-0158">Chromosome</keyword>
<dbReference type="GO" id="GO:0070198">
    <property type="term" value="P:protein localization to chromosome, telomeric region"/>
    <property type="evidence" value="ECO:0007669"/>
    <property type="project" value="TreeGrafter"/>
</dbReference>
<comment type="caution">
    <text evidence="14">The sequence shown here is derived from an EMBL/GenBank/DDBJ whole genome shotgun (WGS) entry which is preliminary data.</text>
</comment>
<dbReference type="InterPro" id="IPR030657">
    <property type="entry name" value="TERF2"/>
</dbReference>
<dbReference type="InterPro" id="IPR036507">
    <property type="entry name" value="Telomere_rpt-bd_fac_dimer_sf"/>
</dbReference>
<protein>
    <recommendedName>
        <fullName evidence="10">Telomeric repeat-binding factor</fullName>
    </recommendedName>
</protein>
<dbReference type="SUPFAM" id="SSF46689">
    <property type="entry name" value="Homeodomain-like"/>
    <property type="match status" value="1"/>
</dbReference>
<dbReference type="GO" id="GO:0098505">
    <property type="term" value="F:G-rich strand telomeric DNA binding"/>
    <property type="evidence" value="ECO:0007669"/>
    <property type="project" value="TreeGrafter"/>
</dbReference>
<evidence type="ECO:0000313" key="14">
    <source>
        <dbReference type="EMBL" id="DBA16888.1"/>
    </source>
</evidence>
<feature type="compositionally biased region" description="Acidic residues" evidence="11">
    <location>
        <begin position="437"/>
        <end position="447"/>
    </location>
</feature>
<dbReference type="AlphaFoldDB" id="A0AAV2ZRX0"/>
<accession>A0AAV2ZRX0</accession>
<feature type="compositionally biased region" description="Polar residues" evidence="11">
    <location>
        <begin position="335"/>
        <end position="347"/>
    </location>
</feature>
<dbReference type="GO" id="GO:0031627">
    <property type="term" value="P:telomeric loop formation"/>
    <property type="evidence" value="ECO:0007669"/>
    <property type="project" value="TreeGrafter"/>
</dbReference>
<feature type="compositionally biased region" description="Polar residues" evidence="11">
    <location>
        <begin position="227"/>
        <end position="245"/>
    </location>
</feature>
<evidence type="ECO:0000256" key="1">
    <source>
        <dbReference type="ARBA" id="ARBA00004574"/>
    </source>
</evidence>
<dbReference type="InterPro" id="IPR013867">
    <property type="entry name" value="Telomere_rpt-bd_fac_dimer_dom"/>
</dbReference>
<dbReference type="GO" id="GO:0031848">
    <property type="term" value="P:protection from non-homologous end joining at telomere"/>
    <property type="evidence" value="ECO:0007669"/>
    <property type="project" value="InterPro"/>
</dbReference>
<gene>
    <name evidence="14" type="ORF">GDO54_002415</name>
</gene>
<keyword evidence="3" id="KW-1017">Isopeptide bond</keyword>
<keyword evidence="15" id="KW-1185">Reference proteome</keyword>
<dbReference type="PANTHER" id="PTHR46833:SF1">
    <property type="entry name" value="TELOMERIC REPEAT-BINDING FACTOR 2"/>
    <property type="match status" value="1"/>
</dbReference>
<dbReference type="PROSITE" id="PS51294">
    <property type="entry name" value="HTH_MYB"/>
    <property type="match status" value="1"/>
</dbReference>
<dbReference type="EMBL" id="DYDO01000010">
    <property type="protein sequence ID" value="DBA16888.1"/>
    <property type="molecule type" value="Genomic_DNA"/>
</dbReference>
<name>A0AAV2ZRX0_PYXAD</name>
<dbReference type="InterPro" id="IPR001005">
    <property type="entry name" value="SANT/Myb"/>
</dbReference>
<dbReference type="GO" id="GO:0070187">
    <property type="term" value="C:shelterin complex"/>
    <property type="evidence" value="ECO:0007669"/>
    <property type="project" value="TreeGrafter"/>
</dbReference>
<dbReference type="CDD" id="cd11660">
    <property type="entry name" value="SANT_TRF"/>
    <property type="match status" value="1"/>
</dbReference>
<evidence type="ECO:0000256" key="2">
    <source>
        <dbReference type="ARBA" id="ARBA00022454"/>
    </source>
</evidence>
<dbReference type="InterPro" id="IPR017357">
    <property type="entry name" value="TERF1/2"/>
</dbReference>
<feature type="domain" description="HTH myb-type" evidence="13">
    <location>
        <begin position="469"/>
        <end position="522"/>
    </location>
</feature>
<proteinExistence type="predicted"/>
<keyword evidence="6 10" id="KW-0779">Telomere</keyword>
<evidence type="ECO:0000256" key="6">
    <source>
        <dbReference type="ARBA" id="ARBA00022895"/>
    </source>
</evidence>
<feature type="region of interest" description="Disordered" evidence="11">
    <location>
        <begin position="335"/>
        <end position="471"/>
    </location>
</feature>
<comment type="function">
    <text evidence="10">Binds the telomeric double-stranded 5'-TTAGGG-3' repeat.</text>
</comment>
<dbReference type="GO" id="GO:0061820">
    <property type="term" value="P:telomeric D-loop disassembly"/>
    <property type="evidence" value="ECO:0007669"/>
    <property type="project" value="TreeGrafter"/>
</dbReference>
<feature type="domain" description="Myb-like" evidence="12">
    <location>
        <begin position="465"/>
        <end position="518"/>
    </location>
</feature>
<evidence type="ECO:0000259" key="13">
    <source>
        <dbReference type="PROSITE" id="PS51294"/>
    </source>
</evidence>
<keyword evidence="8 10" id="KW-0539">Nucleus</keyword>
<sequence length="523" mass="59945">MAAFEESDVWALEPVVNQWVLDYFFHLSVLAFRSGRHDDFAELRDIVSVLIQRPFKLMEKNTQVLRILQCLSRIEEGDDPDCTFDQESSETPLESAVEVLKIVNSEMTVDEDVMKTNMQMLKEAAVVACIKKKQFGKASNIMKKYISSSNETKKLRGELQYIISKKNCNHPLIANFSLTSIKEKMYQMFEEPIKQIPCFLMTLAQKNNPEMQKSNPEIQKNNPEIQKSNQEFPKNNPEIQKSNPELNKIPSEAHVSDTEAQQRVEEPPTKDTPRASKYFKNSQQKKAKTPTKVRSETDHGTAYSLSAIKSQWASLCEDQDIEAKFKELCESSFCEQPTSSQTHSVETLKTMGPPDCTPRKDLPSSKEPAQSSPSISLHQLVMEPDSQLDNEIEEERPSKAPTLQEQSTNTTVRRLFNSPTVNLKRKHDSPSKSSTVEEQDTWSEEDELFKSKNQRGSRVGNNTTTNGNKKQKWTVEETEWIKLGVKELGEGNWAKILKRFPFHNRTSVMIKDRWRTMKKLSLV</sequence>
<evidence type="ECO:0000256" key="4">
    <source>
        <dbReference type="ARBA" id="ARBA00022553"/>
    </source>
</evidence>
<dbReference type="InterPro" id="IPR009057">
    <property type="entry name" value="Homeodomain-like_sf"/>
</dbReference>
<dbReference type="InterPro" id="IPR017930">
    <property type="entry name" value="Myb_dom"/>
</dbReference>
<dbReference type="Gene3D" id="1.10.10.60">
    <property type="entry name" value="Homeodomain-like"/>
    <property type="match status" value="1"/>
</dbReference>
<evidence type="ECO:0000256" key="3">
    <source>
        <dbReference type="ARBA" id="ARBA00022499"/>
    </source>
</evidence>
<dbReference type="PROSITE" id="PS50090">
    <property type="entry name" value="MYB_LIKE"/>
    <property type="match status" value="1"/>
</dbReference>
<dbReference type="GO" id="GO:0003720">
    <property type="term" value="F:telomerase activity"/>
    <property type="evidence" value="ECO:0007669"/>
    <property type="project" value="TreeGrafter"/>
</dbReference>
<evidence type="ECO:0000259" key="12">
    <source>
        <dbReference type="PROSITE" id="PS50090"/>
    </source>
</evidence>
<feature type="region of interest" description="Disordered" evidence="11">
    <location>
        <begin position="227"/>
        <end position="299"/>
    </location>
</feature>
<dbReference type="SMART" id="SM00717">
    <property type="entry name" value="SANT"/>
    <property type="match status" value="1"/>
</dbReference>
<evidence type="ECO:0000256" key="11">
    <source>
        <dbReference type="SAM" id="MobiDB-lite"/>
    </source>
</evidence>
<dbReference type="GO" id="GO:0005654">
    <property type="term" value="C:nucleoplasm"/>
    <property type="evidence" value="ECO:0007669"/>
    <property type="project" value="UniProtKB-ARBA"/>
</dbReference>
<dbReference type="SUPFAM" id="SSF63600">
    <property type="entry name" value="Telomeric repeat binding factor (TRF) dimerisation domain"/>
    <property type="match status" value="1"/>
</dbReference>
<feature type="compositionally biased region" description="Basic and acidic residues" evidence="11">
    <location>
        <begin position="254"/>
        <end position="274"/>
    </location>
</feature>